<keyword evidence="8" id="KW-0378">Hydrolase</keyword>
<reference evidence="8 10" key="2">
    <citation type="submission" date="2020-08" db="EMBL/GenBank/DDBJ databases">
        <title>Sequencing the genomes of 1000 actinobacteria strains.</title>
        <authorList>
            <person name="Klenk H.-P."/>
        </authorList>
    </citation>
    <scope>NUCLEOTIDE SEQUENCE [LARGE SCALE GENOMIC DNA]</scope>
    <source>
        <strain evidence="8 10">DSM 9581</strain>
    </source>
</reference>
<dbReference type="InterPro" id="IPR011703">
    <property type="entry name" value="ATPase_AAA-3"/>
</dbReference>
<feature type="compositionally biased region" description="Pro residues" evidence="4">
    <location>
        <begin position="1"/>
        <end position="27"/>
    </location>
</feature>
<evidence type="ECO:0000313" key="7">
    <source>
        <dbReference type="EMBL" id="GEL45135.1"/>
    </source>
</evidence>
<dbReference type="InterPro" id="IPR050764">
    <property type="entry name" value="CbbQ/NirQ/NorQ/GpvN"/>
</dbReference>
<dbReference type="EMBL" id="JACHDN010000001">
    <property type="protein sequence ID" value="MBB5474070.1"/>
    <property type="molecule type" value="Genomic_DNA"/>
</dbReference>
<dbReference type="CDD" id="cd00009">
    <property type="entry name" value="AAA"/>
    <property type="match status" value="1"/>
</dbReference>
<name>A0A511F7C6_9CELL</name>
<dbReference type="EMBL" id="BJVQ01000002">
    <property type="protein sequence ID" value="GEL45135.1"/>
    <property type="molecule type" value="Genomic_DNA"/>
</dbReference>
<dbReference type="FunFam" id="3.40.50.300:FF:000640">
    <property type="entry name" value="MoxR family ATPase"/>
    <property type="match status" value="1"/>
</dbReference>
<keyword evidence="2" id="KW-0067">ATP-binding</keyword>
<evidence type="ECO:0000259" key="6">
    <source>
        <dbReference type="Pfam" id="PF17863"/>
    </source>
</evidence>
<evidence type="ECO:0000256" key="4">
    <source>
        <dbReference type="SAM" id="MobiDB-lite"/>
    </source>
</evidence>
<dbReference type="EC" id="3.6.3.-" evidence="8"/>
<dbReference type="RefSeq" id="WP_246802873.1">
    <property type="nucleotide sequence ID" value="NZ_BJVQ01000002.1"/>
</dbReference>
<dbReference type="Proteomes" id="UP000321723">
    <property type="component" value="Unassembled WGS sequence"/>
</dbReference>
<feature type="region of interest" description="Disordered" evidence="4">
    <location>
        <begin position="1"/>
        <end position="65"/>
    </location>
</feature>
<gene>
    <name evidence="7" type="ORF">CHO01_02510</name>
    <name evidence="8" type="ORF">HNR08_002806</name>
</gene>
<dbReference type="PIRSF" id="PIRSF002849">
    <property type="entry name" value="AAA_ATPase_chaperone_MoxR_prd"/>
    <property type="match status" value="1"/>
</dbReference>
<dbReference type="AlphaFoldDB" id="A0A511F7C6"/>
<dbReference type="GO" id="GO:0005524">
    <property type="term" value="F:ATP binding"/>
    <property type="evidence" value="ECO:0007669"/>
    <property type="project" value="UniProtKB-KW"/>
</dbReference>
<dbReference type="Pfam" id="PF17863">
    <property type="entry name" value="AAA_lid_2"/>
    <property type="match status" value="1"/>
</dbReference>
<dbReference type="GO" id="GO:0016887">
    <property type="term" value="F:ATP hydrolysis activity"/>
    <property type="evidence" value="ECO:0007669"/>
    <property type="project" value="InterPro"/>
</dbReference>
<dbReference type="InterPro" id="IPR027417">
    <property type="entry name" value="P-loop_NTPase"/>
</dbReference>
<reference evidence="7 9" key="1">
    <citation type="submission" date="2019-07" db="EMBL/GenBank/DDBJ databases">
        <title>Whole genome shotgun sequence of Cellulomonas hominis NBRC 16055.</title>
        <authorList>
            <person name="Hosoyama A."/>
            <person name="Uohara A."/>
            <person name="Ohji S."/>
            <person name="Ichikawa N."/>
        </authorList>
    </citation>
    <scope>NUCLEOTIDE SEQUENCE [LARGE SCALE GENOMIC DNA]</scope>
    <source>
        <strain evidence="7 9">NBRC 16055</strain>
    </source>
</reference>
<dbReference type="Pfam" id="PF07726">
    <property type="entry name" value="AAA_3"/>
    <property type="match status" value="1"/>
</dbReference>
<feature type="domain" description="ATPase AAA-3" evidence="5">
    <location>
        <begin position="101"/>
        <end position="231"/>
    </location>
</feature>
<sequence>MTDHPAPNPWQPDAAPVPPPAPAPVPVPDAHGLPQPAPAPVVPAPAAAAAAPAAPAPAPAPEPSRELREALGAVRTEVGRAVVGQDAAVTGLVIALLCRGHVLLEGVPGVAKTLLVRSLSAALDLDTKRVQFTPDLMPGDVTGSLVYDARTAEFSFREGPVFTNLMLADEINRTPPKTQASLLEAMEERQVSVDGTPRPLPEPFVVVATQNPVEYEGTYPLPEAQLDRFLLKLTLPLPERADEVEVLARHAAGFDPRDLKAAGVRAVAGRDVLDRARAEVARVQVAPEVLGYVVDLVRATRQSPSLSLGVSPRGATALLATSRAWAWLSGRPYVTPDDVKALAHPTLRHRVQLRAEAELEGVTAESVLDTVLASVPVPR</sequence>
<proteinExistence type="inferred from homology"/>
<accession>A0A511F7C6</accession>
<keyword evidence="1" id="KW-0547">Nucleotide-binding</keyword>
<keyword evidence="9" id="KW-1185">Reference proteome</keyword>
<dbReference type="Gene3D" id="3.40.50.300">
    <property type="entry name" value="P-loop containing nucleotide triphosphate hydrolases"/>
    <property type="match status" value="1"/>
</dbReference>
<evidence type="ECO:0000259" key="5">
    <source>
        <dbReference type="Pfam" id="PF07726"/>
    </source>
</evidence>
<feature type="domain" description="ChlI/MoxR AAA lid" evidence="6">
    <location>
        <begin position="298"/>
        <end position="369"/>
    </location>
</feature>
<evidence type="ECO:0000256" key="3">
    <source>
        <dbReference type="ARBA" id="ARBA00061607"/>
    </source>
</evidence>
<dbReference type="PANTHER" id="PTHR42759">
    <property type="entry name" value="MOXR FAMILY PROTEIN"/>
    <property type="match status" value="1"/>
</dbReference>
<dbReference type="PANTHER" id="PTHR42759:SF1">
    <property type="entry name" value="MAGNESIUM-CHELATASE SUBUNIT CHLD"/>
    <property type="match status" value="1"/>
</dbReference>
<evidence type="ECO:0000313" key="9">
    <source>
        <dbReference type="Proteomes" id="UP000321723"/>
    </source>
</evidence>
<comment type="similarity">
    <text evidence="3">Belongs to the MoxR family.</text>
</comment>
<dbReference type="SUPFAM" id="SSF52540">
    <property type="entry name" value="P-loop containing nucleoside triphosphate hydrolases"/>
    <property type="match status" value="1"/>
</dbReference>
<evidence type="ECO:0000313" key="10">
    <source>
        <dbReference type="Proteomes" id="UP000564629"/>
    </source>
</evidence>
<organism evidence="7 9">
    <name type="scientific">Cellulomonas hominis</name>
    <dbReference type="NCBI Taxonomy" id="156981"/>
    <lineage>
        <taxon>Bacteria</taxon>
        <taxon>Bacillati</taxon>
        <taxon>Actinomycetota</taxon>
        <taxon>Actinomycetes</taxon>
        <taxon>Micrococcales</taxon>
        <taxon>Cellulomonadaceae</taxon>
        <taxon>Cellulomonas</taxon>
    </lineage>
</organism>
<feature type="compositionally biased region" description="Low complexity" evidence="4">
    <location>
        <begin position="44"/>
        <end position="53"/>
    </location>
</feature>
<evidence type="ECO:0000313" key="8">
    <source>
        <dbReference type="EMBL" id="MBB5474070.1"/>
    </source>
</evidence>
<comment type="caution">
    <text evidence="7">The sequence shown here is derived from an EMBL/GenBank/DDBJ whole genome shotgun (WGS) entry which is preliminary data.</text>
</comment>
<dbReference type="InterPro" id="IPR041628">
    <property type="entry name" value="ChlI/MoxR_AAA_lid"/>
</dbReference>
<dbReference type="Proteomes" id="UP000564629">
    <property type="component" value="Unassembled WGS sequence"/>
</dbReference>
<dbReference type="Gene3D" id="1.10.8.80">
    <property type="entry name" value="Magnesium chelatase subunit I, C-Terminal domain"/>
    <property type="match status" value="1"/>
</dbReference>
<evidence type="ECO:0000256" key="1">
    <source>
        <dbReference type="ARBA" id="ARBA00022741"/>
    </source>
</evidence>
<evidence type="ECO:0000256" key="2">
    <source>
        <dbReference type="ARBA" id="ARBA00022840"/>
    </source>
</evidence>
<protein>
    <submittedName>
        <fullName evidence="8">MoxR-like ATPase</fullName>
        <ecNumber evidence="8">3.6.3.-</ecNumber>
    </submittedName>
</protein>